<dbReference type="GO" id="GO:0000160">
    <property type="term" value="P:phosphorelay signal transduction system"/>
    <property type="evidence" value="ECO:0007669"/>
    <property type="project" value="InterPro"/>
</dbReference>
<evidence type="ECO:0000313" key="1">
    <source>
        <dbReference type="EMBL" id="SLN31289.1"/>
    </source>
</evidence>
<evidence type="ECO:0000313" key="2">
    <source>
        <dbReference type="Proteomes" id="UP000193307"/>
    </source>
</evidence>
<dbReference type="Proteomes" id="UP000193307">
    <property type="component" value="Unassembled WGS sequence"/>
</dbReference>
<dbReference type="SUPFAM" id="SSF47226">
    <property type="entry name" value="Histidine-containing phosphotransfer domain, HPT domain"/>
    <property type="match status" value="1"/>
</dbReference>
<proteinExistence type="predicted"/>
<dbReference type="AlphaFoldDB" id="A0A1Y5S2P0"/>
<gene>
    <name evidence="1" type="ORF">PAM7971_01188</name>
</gene>
<name>A0A1Y5S2P0_9RHOB</name>
<protein>
    <submittedName>
        <fullName evidence="1">Uncharacterized protein</fullName>
    </submittedName>
</protein>
<dbReference type="Gene3D" id="1.20.120.160">
    <property type="entry name" value="HPT domain"/>
    <property type="match status" value="1"/>
</dbReference>
<dbReference type="STRING" id="658057.SAMN04488032_108120"/>
<dbReference type="EMBL" id="FWFW01000003">
    <property type="protein sequence ID" value="SLN31289.1"/>
    <property type="molecule type" value="Genomic_DNA"/>
</dbReference>
<organism evidence="1 2">
    <name type="scientific">Pacificibacter marinus</name>
    <dbReference type="NCBI Taxonomy" id="658057"/>
    <lineage>
        <taxon>Bacteria</taxon>
        <taxon>Pseudomonadati</taxon>
        <taxon>Pseudomonadota</taxon>
        <taxon>Alphaproteobacteria</taxon>
        <taxon>Rhodobacterales</taxon>
        <taxon>Roseobacteraceae</taxon>
        <taxon>Pacificibacter</taxon>
    </lineage>
</organism>
<accession>A0A1Y5S2P0</accession>
<keyword evidence="2" id="KW-1185">Reference proteome</keyword>
<sequence>MRLQRVGACTNWGIMMVVRKLRPEGVVHVDRERLDQLHSQLGETGADGVVSRAMEELAVRLAKVESCYKKGQLDEMQRAARSMIAISEQIGMETFARVAADVNTLATRDDGTALAATVDRLMRIGQKSLLAVWDLQGDSV</sequence>
<dbReference type="InterPro" id="IPR036641">
    <property type="entry name" value="HPT_dom_sf"/>
</dbReference>
<reference evidence="1 2" key="1">
    <citation type="submission" date="2017-03" db="EMBL/GenBank/DDBJ databases">
        <authorList>
            <person name="Afonso C.L."/>
            <person name="Miller P.J."/>
            <person name="Scott M.A."/>
            <person name="Spackman E."/>
            <person name="Goraichik I."/>
            <person name="Dimitrov K.M."/>
            <person name="Suarez D.L."/>
            <person name="Swayne D.E."/>
        </authorList>
    </citation>
    <scope>NUCLEOTIDE SEQUENCE [LARGE SCALE GENOMIC DNA]</scope>
    <source>
        <strain evidence="1 2">CECT 7971</strain>
    </source>
</reference>